<keyword evidence="2" id="KW-0472">Membrane</keyword>
<dbReference type="SMART" id="SM00564">
    <property type="entry name" value="PQQ"/>
    <property type="match status" value="3"/>
</dbReference>
<keyword evidence="5" id="KW-1185">Reference proteome</keyword>
<evidence type="ECO:0000313" key="4">
    <source>
        <dbReference type="EMBL" id="QDU25088.1"/>
    </source>
</evidence>
<sequence precursor="true">MQRTKTYLAIFSSLMLGMTVSTFLPGCQPNNPTGSSLTSDGDAKPTDPPSIDMPAETDPVKPEETPAATPPAPAPVEVPTPGEPKPEAPADAPPPKPTLGEPMPPQAGVKADEVKAAADKAAELKAADLKARGDAEAKPTEKAPDQVALAPEKPGTKSVTENPVVKKGDWGQWGGTSMRNNVPVIEGEVPLEFAPGQFDRKTGEWLKAKAKNIKWVATLGSQTYGNTVVGSGKVLLGTNNSNGYIKRYPGDTDLGCLVCFDEKDGKFLWQHSSEKLHTGRVHDWPLQGVCCSPLIEGNRLWFVTSRGEVKCLDTEGYYDGKDDGAVTKEPARLFDVVRADDAANDKLGAIVADLEKGKLSDELKSRFEAAGAPLAAGDIELKADEKVKGPVKKWNFSAMSNGVKRDFYATLAGPRLSIFRITTPDDKEEADVIWSYDMMKQLGTSQHNMCSCSVTAWGDLLFVNTSNGVDESHLVVPAPDAPSFICMDKNTGEVYWTDNSPKDLILHGQWSSPTVAILGGEAQVLFGGGDAWLYSFKANKGKDGQPELLWKFDCNPKDSILELGGRGTRNDIISTPVVYDNKVYFATGQDPEHGEGSGIFWCIDPTKRGDISEKLVKNRDEKKNPMPRKRIQAAVEEEGDVIEDNPNSGVVWKYTEYDWDGNGEIDDFMEKFHRSISTPVIKNDLVFLPDFSGLFHCIDAKTGKVYWTYDMLAAAWGSAMIAGDKVMVGDEDGDIIVFNLSKEVPDNPIAEINMLNSVYSTPIIANGVMYIANKDHVFAIQESAGGEEK</sequence>
<dbReference type="EMBL" id="CP036274">
    <property type="protein sequence ID" value="QDU25088.1"/>
    <property type="molecule type" value="Genomic_DNA"/>
</dbReference>
<dbReference type="InterPro" id="IPR018391">
    <property type="entry name" value="PQQ_b-propeller_rpt"/>
</dbReference>
<proteinExistence type="predicted"/>
<evidence type="ECO:0000259" key="3">
    <source>
        <dbReference type="Pfam" id="PF13360"/>
    </source>
</evidence>
<dbReference type="OrthoDB" id="222965at2"/>
<feature type="compositionally biased region" description="Pro residues" evidence="1">
    <location>
        <begin position="91"/>
        <end position="105"/>
    </location>
</feature>
<evidence type="ECO:0000256" key="2">
    <source>
        <dbReference type="SAM" id="Phobius"/>
    </source>
</evidence>
<dbReference type="RefSeq" id="WP_145083417.1">
    <property type="nucleotide sequence ID" value="NZ_CP036274.1"/>
</dbReference>
<feature type="domain" description="Pyrrolo-quinoline quinone repeat" evidence="3">
    <location>
        <begin position="647"/>
        <end position="739"/>
    </location>
</feature>
<feature type="region of interest" description="Disordered" evidence="1">
    <location>
        <begin position="27"/>
        <end position="109"/>
    </location>
</feature>
<feature type="compositionally biased region" description="Polar residues" evidence="1">
    <location>
        <begin position="28"/>
        <end position="39"/>
    </location>
</feature>
<evidence type="ECO:0000256" key="1">
    <source>
        <dbReference type="SAM" id="MobiDB-lite"/>
    </source>
</evidence>
<dbReference type="Gene3D" id="2.130.10.10">
    <property type="entry name" value="YVTN repeat-like/Quinoprotein amine dehydrogenase"/>
    <property type="match status" value="3"/>
</dbReference>
<dbReference type="SUPFAM" id="SSF50998">
    <property type="entry name" value="Quinoprotein alcohol dehydrogenase-like"/>
    <property type="match status" value="2"/>
</dbReference>
<evidence type="ECO:0000313" key="5">
    <source>
        <dbReference type="Proteomes" id="UP000315017"/>
    </source>
</evidence>
<feature type="compositionally biased region" description="Basic and acidic residues" evidence="1">
    <location>
        <begin position="130"/>
        <end position="144"/>
    </location>
</feature>
<feature type="transmembrane region" description="Helical" evidence="2">
    <location>
        <begin position="7"/>
        <end position="26"/>
    </location>
</feature>
<dbReference type="Pfam" id="PF13360">
    <property type="entry name" value="PQQ_2"/>
    <property type="match status" value="1"/>
</dbReference>
<feature type="region of interest" description="Disordered" evidence="1">
    <location>
        <begin position="130"/>
        <end position="177"/>
    </location>
</feature>
<dbReference type="InterPro" id="IPR002372">
    <property type="entry name" value="PQQ_rpt_dom"/>
</dbReference>
<gene>
    <name evidence="4" type="ORF">ETAA8_01490</name>
</gene>
<protein>
    <submittedName>
        <fullName evidence="4">Outer membrane biogenesis protein BamB</fullName>
    </submittedName>
</protein>
<accession>A0A517Y4A4</accession>
<dbReference type="PANTHER" id="PTHR34512:SF30">
    <property type="entry name" value="OUTER MEMBRANE PROTEIN ASSEMBLY FACTOR BAMB"/>
    <property type="match status" value="1"/>
</dbReference>
<organism evidence="4 5">
    <name type="scientific">Anatilimnocola aggregata</name>
    <dbReference type="NCBI Taxonomy" id="2528021"/>
    <lineage>
        <taxon>Bacteria</taxon>
        <taxon>Pseudomonadati</taxon>
        <taxon>Planctomycetota</taxon>
        <taxon>Planctomycetia</taxon>
        <taxon>Pirellulales</taxon>
        <taxon>Pirellulaceae</taxon>
        <taxon>Anatilimnocola</taxon>
    </lineage>
</organism>
<dbReference type="AlphaFoldDB" id="A0A517Y4A4"/>
<feature type="compositionally biased region" description="Pro residues" evidence="1">
    <location>
        <begin position="68"/>
        <end position="83"/>
    </location>
</feature>
<reference evidence="4 5" key="1">
    <citation type="submission" date="2019-02" db="EMBL/GenBank/DDBJ databases">
        <title>Deep-cultivation of Planctomycetes and their phenomic and genomic characterization uncovers novel biology.</title>
        <authorList>
            <person name="Wiegand S."/>
            <person name="Jogler M."/>
            <person name="Boedeker C."/>
            <person name="Pinto D."/>
            <person name="Vollmers J."/>
            <person name="Rivas-Marin E."/>
            <person name="Kohn T."/>
            <person name="Peeters S.H."/>
            <person name="Heuer A."/>
            <person name="Rast P."/>
            <person name="Oberbeckmann S."/>
            <person name="Bunk B."/>
            <person name="Jeske O."/>
            <person name="Meyerdierks A."/>
            <person name="Storesund J.E."/>
            <person name="Kallscheuer N."/>
            <person name="Luecker S."/>
            <person name="Lage O.M."/>
            <person name="Pohl T."/>
            <person name="Merkel B.J."/>
            <person name="Hornburger P."/>
            <person name="Mueller R.-W."/>
            <person name="Bruemmer F."/>
            <person name="Labrenz M."/>
            <person name="Spormann A.M."/>
            <person name="Op den Camp H."/>
            <person name="Overmann J."/>
            <person name="Amann R."/>
            <person name="Jetten M.S.M."/>
            <person name="Mascher T."/>
            <person name="Medema M.H."/>
            <person name="Devos D.P."/>
            <person name="Kaster A.-K."/>
            <person name="Ovreas L."/>
            <person name="Rohde M."/>
            <person name="Galperin M.Y."/>
            <person name="Jogler C."/>
        </authorList>
    </citation>
    <scope>NUCLEOTIDE SEQUENCE [LARGE SCALE GENOMIC DNA]</scope>
    <source>
        <strain evidence="4 5">ETA_A8</strain>
    </source>
</reference>
<dbReference type="PANTHER" id="PTHR34512">
    <property type="entry name" value="CELL SURFACE PROTEIN"/>
    <property type="match status" value="1"/>
</dbReference>
<dbReference type="KEGG" id="aagg:ETAA8_01490"/>
<name>A0A517Y4A4_9BACT</name>
<dbReference type="InterPro" id="IPR011047">
    <property type="entry name" value="Quinoprotein_ADH-like_sf"/>
</dbReference>
<dbReference type="InterPro" id="IPR015943">
    <property type="entry name" value="WD40/YVTN_repeat-like_dom_sf"/>
</dbReference>
<dbReference type="Proteomes" id="UP000315017">
    <property type="component" value="Chromosome"/>
</dbReference>
<keyword evidence="2" id="KW-0812">Transmembrane</keyword>
<keyword evidence="2" id="KW-1133">Transmembrane helix</keyword>